<comment type="caution">
    <text evidence="3">The sequence shown here is derived from an EMBL/GenBank/DDBJ whole genome shotgun (WGS) entry which is preliminary data.</text>
</comment>
<protein>
    <submittedName>
        <fullName evidence="3">Ig-like domain-containing protein</fullName>
    </submittedName>
</protein>
<reference evidence="3" key="1">
    <citation type="submission" date="2022-03" db="EMBL/GenBank/DDBJ databases">
        <title>Gramella crocea sp. nov., isolated from activated sludge of a seafood processing plant.</title>
        <authorList>
            <person name="Zhang X."/>
        </authorList>
    </citation>
    <scope>NUCLEOTIDE SEQUENCE</scope>
    <source>
        <strain evidence="3">YJ019</strain>
    </source>
</reference>
<dbReference type="RefSeq" id="WP_240714579.1">
    <property type="nucleotide sequence ID" value="NZ_JAKVTV010000006.1"/>
</dbReference>
<evidence type="ECO:0000313" key="3">
    <source>
        <dbReference type="EMBL" id="MCH4824410.1"/>
    </source>
</evidence>
<keyword evidence="4" id="KW-1185">Reference proteome</keyword>
<dbReference type="NCBIfam" id="TIGR04183">
    <property type="entry name" value="Por_Secre_tail"/>
    <property type="match status" value="1"/>
</dbReference>
<organism evidence="3 4">
    <name type="scientific">Christiangramia lutea</name>
    <dbReference type="NCBI Taxonomy" id="1607951"/>
    <lineage>
        <taxon>Bacteria</taxon>
        <taxon>Pseudomonadati</taxon>
        <taxon>Bacteroidota</taxon>
        <taxon>Flavobacteriia</taxon>
        <taxon>Flavobacteriales</taxon>
        <taxon>Flavobacteriaceae</taxon>
        <taxon>Christiangramia</taxon>
    </lineage>
</organism>
<dbReference type="InterPro" id="IPR013783">
    <property type="entry name" value="Ig-like_fold"/>
</dbReference>
<dbReference type="SUPFAM" id="SSF49265">
    <property type="entry name" value="Fibronectin type III"/>
    <property type="match status" value="1"/>
</dbReference>
<dbReference type="Pfam" id="PF17957">
    <property type="entry name" value="Big_7"/>
    <property type="match status" value="1"/>
</dbReference>
<evidence type="ECO:0000256" key="1">
    <source>
        <dbReference type="ARBA" id="ARBA00022729"/>
    </source>
</evidence>
<dbReference type="Gene3D" id="2.60.40.10">
    <property type="entry name" value="Immunoglobulins"/>
    <property type="match status" value="3"/>
</dbReference>
<dbReference type="CDD" id="cd00063">
    <property type="entry name" value="FN3"/>
    <property type="match status" value="1"/>
</dbReference>
<dbReference type="Pfam" id="PF18962">
    <property type="entry name" value="Por_Secre_tail"/>
    <property type="match status" value="1"/>
</dbReference>
<sequence>SVAQVEFFEGTNSLGVDADGSDGWSFNWNGVSTGNYELTAVATDDDLETNTSEIINITVDDPNQLPTIAITAPLNNEVFTAPADIEITVDASDADGSVTQVEFFEGTNSLGVDADGSDGWSISWNSVATGNYELTAVATDDDLETTTSEIVSITVNPSENVIAPSGLIARWISNTEVYLNWNDNSQNEDGFILERSTKSDFSNRVVSISIPANTTTYIDRNLNSRKKGGKLYYRIKAVNGSISSDYSNTTLAISLSGASIASPDFSNEILNKEELAVYPNPTEDETTIKFTLNKTREYTLDLYNSIGSHLISIGKGKARIGMEYSFEIEVGYLPDGIYFIMLKTRDSNKTTRLIIKR</sequence>
<dbReference type="InterPro" id="IPR026444">
    <property type="entry name" value="Secre_tail"/>
</dbReference>
<proteinExistence type="predicted"/>
<dbReference type="EMBL" id="JAKVTV010000006">
    <property type="protein sequence ID" value="MCH4824410.1"/>
    <property type="molecule type" value="Genomic_DNA"/>
</dbReference>
<evidence type="ECO:0000259" key="2">
    <source>
        <dbReference type="PROSITE" id="PS50853"/>
    </source>
</evidence>
<dbReference type="InterPro" id="IPR036116">
    <property type="entry name" value="FN3_sf"/>
</dbReference>
<dbReference type="AlphaFoldDB" id="A0A9X2AAE3"/>
<accession>A0A9X2AAE3</accession>
<dbReference type="PROSITE" id="PS50853">
    <property type="entry name" value="FN3"/>
    <property type="match status" value="1"/>
</dbReference>
<gene>
    <name evidence="3" type="ORF">ML462_14650</name>
</gene>
<evidence type="ECO:0000313" key="4">
    <source>
        <dbReference type="Proteomes" id="UP001139226"/>
    </source>
</evidence>
<keyword evidence="1" id="KW-0732">Signal</keyword>
<dbReference type="Proteomes" id="UP001139226">
    <property type="component" value="Unassembled WGS sequence"/>
</dbReference>
<name>A0A9X2AAE3_9FLAO</name>
<feature type="domain" description="Fibronectin type-III" evidence="2">
    <location>
        <begin position="163"/>
        <end position="257"/>
    </location>
</feature>
<feature type="non-terminal residue" evidence="3">
    <location>
        <position position="1"/>
    </location>
</feature>
<dbReference type="InterPro" id="IPR003961">
    <property type="entry name" value="FN3_dom"/>
</dbReference>